<protein>
    <submittedName>
        <fullName evidence="9">Biopolymer transporter ExbD</fullName>
    </submittedName>
</protein>
<dbReference type="PANTHER" id="PTHR30558">
    <property type="entry name" value="EXBD MEMBRANE COMPONENT OF PMF-DRIVEN MACROMOLECULE IMPORT SYSTEM"/>
    <property type="match status" value="1"/>
</dbReference>
<evidence type="ECO:0000256" key="6">
    <source>
        <dbReference type="ARBA" id="ARBA00023136"/>
    </source>
</evidence>
<comment type="caution">
    <text evidence="9">The sequence shown here is derived from an EMBL/GenBank/DDBJ whole genome shotgun (WGS) entry which is preliminary data.</text>
</comment>
<keyword evidence="6 8" id="KW-0472">Membrane</keyword>
<keyword evidence="7" id="KW-0653">Protein transport</keyword>
<dbReference type="Gene3D" id="3.30.420.270">
    <property type="match status" value="1"/>
</dbReference>
<comment type="similarity">
    <text evidence="2 7">Belongs to the ExbD/TolR family.</text>
</comment>
<proteinExistence type="inferred from homology"/>
<dbReference type="InterPro" id="IPR003400">
    <property type="entry name" value="ExbD"/>
</dbReference>
<sequence>MRLDTGRLRDEPEISLTSLIDVVFTLIIFFVITTTFDERAAIELNLPESSAATALEPDETLVVAVDGEGRFFVGDQEVLRRDVESLRAAIARVAGEDRTRPVTLRADARAQHQSVVTAMDALGQLGFTRISIATQAGEAP</sequence>
<dbReference type="GO" id="GO:0022857">
    <property type="term" value="F:transmembrane transporter activity"/>
    <property type="evidence" value="ECO:0007669"/>
    <property type="project" value="InterPro"/>
</dbReference>
<evidence type="ECO:0000256" key="2">
    <source>
        <dbReference type="ARBA" id="ARBA00005811"/>
    </source>
</evidence>
<dbReference type="Proteomes" id="UP000321248">
    <property type="component" value="Unassembled WGS sequence"/>
</dbReference>
<dbReference type="OrthoDB" id="9793581at2"/>
<dbReference type="GO" id="GO:0015031">
    <property type="term" value="P:protein transport"/>
    <property type="evidence" value="ECO:0007669"/>
    <property type="project" value="UniProtKB-KW"/>
</dbReference>
<reference evidence="9 10" key="1">
    <citation type="submission" date="2019-08" db="EMBL/GenBank/DDBJ databases">
        <authorList>
            <person name="Karlyshev A.V."/>
        </authorList>
    </citation>
    <scope>NUCLEOTIDE SEQUENCE [LARGE SCALE GENOMIC DNA]</scope>
    <source>
        <strain evidence="9 10">Alg18-2.2</strain>
    </source>
</reference>
<keyword evidence="10" id="KW-1185">Reference proteome</keyword>
<dbReference type="RefSeq" id="WP_147890291.1">
    <property type="nucleotide sequence ID" value="NZ_VRTS01000001.1"/>
</dbReference>
<evidence type="ECO:0000313" key="9">
    <source>
        <dbReference type="EMBL" id="TXK65619.1"/>
    </source>
</evidence>
<name>A0A5C8KV80_9GAMM</name>
<feature type="transmembrane region" description="Helical" evidence="8">
    <location>
        <begin position="14"/>
        <end position="36"/>
    </location>
</feature>
<dbReference type="AlphaFoldDB" id="A0A5C8KV80"/>
<dbReference type="Pfam" id="PF02472">
    <property type="entry name" value="ExbD"/>
    <property type="match status" value="1"/>
</dbReference>
<dbReference type="EMBL" id="VRTS01000001">
    <property type="protein sequence ID" value="TXK65619.1"/>
    <property type="molecule type" value="Genomic_DNA"/>
</dbReference>
<evidence type="ECO:0000256" key="1">
    <source>
        <dbReference type="ARBA" id="ARBA00004162"/>
    </source>
</evidence>
<evidence type="ECO:0000313" key="10">
    <source>
        <dbReference type="Proteomes" id="UP000321248"/>
    </source>
</evidence>
<keyword evidence="5 8" id="KW-1133">Transmembrane helix</keyword>
<accession>A0A5C8KV80</accession>
<keyword evidence="4 7" id="KW-0812">Transmembrane</keyword>
<keyword evidence="3" id="KW-1003">Cell membrane</keyword>
<dbReference type="GO" id="GO:0005886">
    <property type="term" value="C:plasma membrane"/>
    <property type="evidence" value="ECO:0007669"/>
    <property type="project" value="UniProtKB-SubCell"/>
</dbReference>
<evidence type="ECO:0000256" key="3">
    <source>
        <dbReference type="ARBA" id="ARBA00022475"/>
    </source>
</evidence>
<evidence type="ECO:0000256" key="7">
    <source>
        <dbReference type="RuleBase" id="RU003879"/>
    </source>
</evidence>
<comment type="subcellular location">
    <subcellularLocation>
        <location evidence="1">Cell membrane</location>
        <topology evidence="1">Single-pass membrane protein</topology>
    </subcellularLocation>
    <subcellularLocation>
        <location evidence="7">Cell membrane</location>
        <topology evidence="7">Single-pass type II membrane protein</topology>
    </subcellularLocation>
</comment>
<evidence type="ECO:0000256" key="4">
    <source>
        <dbReference type="ARBA" id="ARBA00022692"/>
    </source>
</evidence>
<evidence type="ECO:0000256" key="8">
    <source>
        <dbReference type="SAM" id="Phobius"/>
    </source>
</evidence>
<evidence type="ECO:0000256" key="5">
    <source>
        <dbReference type="ARBA" id="ARBA00022989"/>
    </source>
</evidence>
<keyword evidence="7" id="KW-0813">Transport</keyword>
<gene>
    <name evidence="9" type="ORF">FU658_00335</name>
</gene>
<organism evidence="9 10">
    <name type="scientific">Alkalisalibacterium limincola</name>
    <dbReference type="NCBI Taxonomy" id="2699169"/>
    <lineage>
        <taxon>Bacteria</taxon>
        <taxon>Pseudomonadati</taxon>
        <taxon>Pseudomonadota</taxon>
        <taxon>Gammaproteobacteria</taxon>
        <taxon>Lysobacterales</taxon>
        <taxon>Lysobacteraceae</taxon>
        <taxon>Alkalisalibacterium</taxon>
    </lineage>
</organism>
<dbReference type="PANTHER" id="PTHR30558:SF3">
    <property type="entry name" value="BIOPOLYMER TRANSPORT PROTEIN EXBD-RELATED"/>
    <property type="match status" value="1"/>
</dbReference>